<comment type="caution">
    <text evidence="2">The sequence shown here is derived from an EMBL/GenBank/DDBJ whole genome shotgun (WGS) entry which is preliminary data.</text>
</comment>
<sequence length="43" mass="5014">MTMGKTKFIRWGIEFLSITVMAIILSQVNWSNYWISVPIVLIL</sequence>
<feature type="non-terminal residue" evidence="2">
    <location>
        <position position="43"/>
    </location>
</feature>
<organism evidence="2">
    <name type="scientific">marine sediment metagenome</name>
    <dbReference type="NCBI Taxonomy" id="412755"/>
    <lineage>
        <taxon>unclassified sequences</taxon>
        <taxon>metagenomes</taxon>
        <taxon>ecological metagenomes</taxon>
    </lineage>
</organism>
<accession>X1RVC7</accession>
<keyword evidence="1" id="KW-0812">Transmembrane</keyword>
<feature type="transmembrane region" description="Helical" evidence="1">
    <location>
        <begin position="12"/>
        <end position="30"/>
    </location>
</feature>
<evidence type="ECO:0000256" key="1">
    <source>
        <dbReference type="SAM" id="Phobius"/>
    </source>
</evidence>
<dbReference type="EMBL" id="BARW01003789">
    <property type="protein sequence ID" value="GAI70896.1"/>
    <property type="molecule type" value="Genomic_DNA"/>
</dbReference>
<proteinExistence type="predicted"/>
<keyword evidence="1" id="KW-1133">Transmembrane helix</keyword>
<protein>
    <submittedName>
        <fullName evidence="2">Uncharacterized protein</fullName>
    </submittedName>
</protein>
<gene>
    <name evidence="2" type="ORF">S12H4_09374</name>
</gene>
<dbReference type="AlphaFoldDB" id="X1RVC7"/>
<evidence type="ECO:0000313" key="2">
    <source>
        <dbReference type="EMBL" id="GAI70896.1"/>
    </source>
</evidence>
<name>X1RVC7_9ZZZZ</name>
<keyword evidence="1" id="KW-0472">Membrane</keyword>
<reference evidence="2" key="1">
    <citation type="journal article" date="2014" name="Front. Microbiol.">
        <title>High frequency of phylogenetically diverse reductive dehalogenase-homologous genes in deep subseafloor sedimentary metagenomes.</title>
        <authorList>
            <person name="Kawai M."/>
            <person name="Futagami T."/>
            <person name="Toyoda A."/>
            <person name="Takaki Y."/>
            <person name="Nishi S."/>
            <person name="Hori S."/>
            <person name="Arai W."/>
            <person name="Tsubouchi T."/>
            <person name="Morono Y."/>
            <person name="Uchiyama I."/>
            <person name="Ito T."/>
            <person name="Fujiyama A."/>
            <person name="Inagaki F."/>
            <person name="Takami H."/>
        </authorList>
    </citation>
    <scope>NUCLEOTIDE SEQUENCE</scope>
    <source>
        <strain evidence="2">Expedition CK06-06</strain>
    </source>
</reference>